<evidence type="ECO:0000313" key="3">
    <source>
        <dbReference type="EMBL" id="QNT70579.1"/>
    </source>
</evidence>
<reference evidence="3 4" key="1">
    <citation type="submission" date="2020-05" db="EMBL/GenBank/DDBJ databases">
        <title>Complete closed genome sequence of Defluviicoccus vanus.</title>
        <authorList>
            <person name="Bessarab I."/>
            <person name="Arumugam K."/>
            <person name="Maszenan A.M."/>
            <person name="Seviour R.J."/>
            <person name="Williams R.B."/>
        </authorList>
    </citation>
    <scope>NUCLEOTIDE SEQUENCE [LARGE SCALE GENOMIC DNA]</scope>
    <source>
        <strain evidence="3 4">Ben 114</strain>
    </source>
</reference>
<keyword evidence="1" id="KW-0677">Repeat</keyword>
<evidence type="ECO:0000313" key="4">
    <source>
        <dbReference type="Proteomes" id="UP000516369"/>
    </source>
</evidence>
<keyword evidence="4" id="KW-1185">Reference proteome</keyword>
<dbReference type="Proteomes" id="UP000516369">
    <property type="component" value="Chromosome"/>
</dbReference>
<feature type="transmembrane region" description="Helical" evidence="2">
    <location>
        <begin position="229"/>
        <end position="248"/>
    </location>
</feature>
<gene>
    <name evidence="3" type="ORF">HQ394_16140</name>
</gene>
<accession>A0A7H1N4E3</accession>
<feature type="transmembrane region" description="Helical" evidence="2">
    <location>
        <begin position="160"/>
        <end position="180"/>
    </location>
</feature>
<dbReference type="InterPro" id="IPR001646">
    <property type="entry name" value="5peptide_repeat"/>
</dbReference>
<dbReference type="AlphaFoldDB" id="A0A7H1N4E3"/>
<feature type="transmembrane region" description="Helical" evidence="2">
    <location>
        <begin position="186"/>
        <end position="209"/>
    </location>
</feature>
<protein>
    <submittedName>
        <fullName evidence="3">Pentapeptide repeat-containing protein</fullName>
    </submittedName>
</protein>
<sequence>MAMTNEKLTLSDTANASEQPSKYMSALISSVNDGAKAVQSSNFALCSVGLYLAAASISINDEDIFRGSSFQISQLGGVSIPIIASFILGPIVFLLLHIQLLLRYRILAESVCALSTELHTLQKDARTRCLRLVASVDFVRMILRWKFKEDISSSYDRTTVFLTTTLLPLAVLLVVQISFVRYQNIGITYLQTAVLLFELGAIGIFHYWLEGKKDASGARTREGKLRHGLLVGAFPAAVAIFSLIYVQVPAVDDGRIRFYDLPKSEQERSWPRRFFDQPLDMVLCPEFGWGCRHLRLNNRKLVGTQTRDDALWKVLTESRAGALAAIDGLSLRERTLRYANFNGSRALKVDLVGDDLRHASFWNAAFQGASLSFTKLQGADLERAQLQEADLTSALLTGANLRDAQLQGADLELADLRGADLTGAQLVGANLNKAQLQGASLERANLRYANLQQAEFNHTAINVETRFDFADMRNVNFHPKEADAETTDAVLAVGLSNDMKDAFTERMRTAKSVIVDETVEQKVYLTLTKTDSIFSKVNNGKVIEENEKYLELLEGQPVTDPVVASGLVRRAIAFSSINDKNNVEMKVEVDKQRCETKMEKIFRDLICHLHEQLKGDGSNKRDANKSDVNKSDYVSVELMRQLDALSWQCRGEGQKEACEPAIGQPTAAVGAGVPLSQRN</sequence>
<dbReference type="Pfam" id="PF00805">
    <property type="entry name" value="Pentapeptide"/>
    <property type="match status" value="3"/>
</dbReference>
<dbReference type="PANTHER" id="PTHR47485:SF1">
    <property type="entry name" value="THYLAKOID LUMENAL 17.4 KDA PROTEIN, CHLOROPLASTIC"/>
    <property type="match status" value="1"/>
</dbReference>
<feature type="transmembrane region" description="Helical" evidence="2">
    <location>
        <begin position="75"/>
        <end position="96"/>
    </location>
</feature>
<keyword evidence="2" id="KW-0812">Transmembrane</keyword>
<dbReference type="RefSeq" id="WP_190261057.1">
    <property type="nucleotide sequence ID" value="NZ_CP053923.1"/>
</dbReference>
<evidence type="ECO:0000256" key="1">
    <source>
        <dbReference type="ARBA" id="ARBA00022737"/>
    </source>
</evidence>
<dbReference type="PANTHER" id="PTHR47485">
    <property type="entry name" value="THYLAKOID LUMENAL 17.4 KDA PROTEIN, CHLOROPLASTIC"/>
    <property type="match status" value="1"/>
</dbReference>
<keyword evidence="2" id="KW-0472">Membrane</keyword>
<name>A0A7H1N4E3_9PROT</name>
<dbReference type="Gene3D" id="2.160.20.80">
    <property type="entry name" value="E3 ubiquitin-protein ligase SopA"/>
    <property type="match status" value="1"/>
</dbReference>
<keyword evidence="2" id="KW-1133">Transmembrane helix</keyword>
<dbReference type="SUPFAM" id="SSF141571">
    <property type="entry name" value="Pentapeptide repeat-like"/>
    <property type="match status" value="1"/>
</dbReference>
<organism evidence="3 4">
    <name type="scientific">Defluviicoccus vanus</name>
    <dbReference type="NCBI Taxonomy" id="111831"/>
    <lineage>
        <taxon>Bacteria</taxon>
        <taxon>Pseudomonadati</taxon>
        <taxon>Pseudomonadota</taxon>
        <taxon>Alphaproteobacteria</taxon>
        <taxon>Rhodospirillales</taxon>
        <taxon>Rhodospirillaceae</taxon>
        <taxon>Defluviicoccus</taxon>
    </lineage>
</organism>
<evidence type="ECO:0000256" key="2">
    <source>
        <dbReference type="SAM" id="Phobius"/>
    </source>
</evidence>
<proteinExistence type="predicted"/>
<dbReference type="KEGG" id="dvn:HQ394_16140"/>
<dbReference type="EMBL" id="CP053923">
    <property type="protein sequence ID" value="QNT70579.1"/>
    <property type="molecule type" value="Genomic_DNA"/>
</dbReference>